<dbReference type="AlphaFoldDB" id="A0A8H2ZUY4"/>
<evidence type="ECO:0000256" key="2">
    <source>
        <dbReference type="ARBA" id="ARBA00023002"/>
    </source>
</evidence>
<comment type="caution">
    <text evidence="4">The sequence shown here is derived from an EMBL/GenBank/DDBJ whole genome shotgun (WGS) entry which is preliminary data.</text>
</comment>
<accession>A0A8H2ZUY4</accession>
<dbReference type="GO" id="GO:0016616">
    <property type="term" value="F:oxidoreductase activity, acting on the CH-OH group of donors, NAD or NADP as acceptor"/>
    <property type="evidence" value="ECO:0007669"/>
    <property type="project" value="InterPro"/>
</dbReference>
<gene>
    <name evidence="4" type="ORF">RDB_LOCUS3822</name>
</gene>
<organism evidence="4 5">
    <name type="scientific">Rhizoctonia solani</name>
    <dbReference type="NCBI Taxonomy" id="456999"/>
    <lineage>
        <taxon>Eukaryota</taxon>
        <taxon>Fungi</taxon>
        <taxon>Dikarya</taxon>
        <taxon>Basidiomycota</taxon>
        <taxon>Agaricomycotina</taxon>
        <taxon>Agaricomycetes</taxon>
        <taxon>Cantharellales</taxon>
        <taxon>Ceratobasidiaceae</taxon>
        <taxon>Rhizoctonia</taxon>
    </lineage>
</organism>
<dbReference type="EMBL" id="CAJMWS010000025">
    <property type="protein sequence ID" value="CAE6341267.1"/>
    <property type="molecule type" value="Genomic_DNA"/>
</dbReference>
<evidence type="ECO:0000256" key="1">
    <source>
        <dbReference type="ARBA" id="ARBA00009219"/>
    </source>
</evidence>
<dbReference type="Proteomes" id="UP000663846">
    <property type="component" value="Unassembled WGS sequence"/>
</dbReference>
<feature type="domain" description="3-beta hydroxysteroid dehydrogenase/isomerase" evidence="3">
    <location>
        <begin position="70"/>
        <end position="266"/>
    </location>
</feature>
<dbReference type="InterPro" id="IPR036291">
    <property type="entry name" value="NAD(P)-bd_dom_sf"/>
</dbReference>
<sequence>MLLWIVLGTIALGGYLFALSKRLSTPDPSAHTYIAPTMSDEELAKLAIPTFQDMADAMKAHGPATGKAYIVVGGSGLVGQYIVRTLLARGETLVRIIDVTEPNISTEDVDAVTIDSLSRAEFVRADVTDYQSIADAISRPFGNTGRTAEVVIHTAGAIRNFERLGYLKHLSYRVNVQGTNNVIKASQELGTVGSFVYTSTAAVWVRPSNYLKLGLFGTRWGAVVGDDTPEDIPRLTDHYTSTKLESEALVRAADGVKGIRTGILRPGMYARYVLMVSYNTDASELKGYTGSGIYIRCALGQPQVLKNPKVNPTWGGKFINGILNAWDLGRAHVLLSDALFDRPEEVAGQPFAITGQHTAHPNHEVRRILQFYSRNGLRFRKIPELPLYLLSYALEAYLLARYLALNTTSKVTGAQVSPVPQWATKSRILYLQPAMWELNLVDVVVDDSRARKVLGYRNQWSTEQTLKWTMEGAEGQRAS</sequence>
<dbReference type="PANTHER" id="PTHR43245">
    <property type="entry name" value="BIFUNCTIONAL POLYMYXIN RESISTANCE PROTEIN ARNA"/>
    <property type="match status" value="1"/>
</dbReference>
<keyword evidence="2" id="KW-0560">Oxidoreductase</keyword>
<dbReference type="GO" id="GO:0006694">
    <property type="term" value="P:steroid biosynthetic process"/>
    <property type="evidence" value="ECO:0007669"/>
    <property type="project" value="InterPro"/>
</dbReference>
<proteinExistence type="inferred from homology"/>
<evidence type="ECO:0000259" key="3">
    <source>
        <dbReference type="Pfam" id="PF01073"/>
    </source>
</evidence>
<reference evidence="4" key="1">
    <citation type="submission" date="2021-01" db="EMBL/GenBank/DDBJ databases">
        <authorList>
            <person name="Kaushik A."/>
        </authorList>
    </citation>
    <scope>NUCLEOTIDE SEQUENCE</scope>
    <source>
        <strain evidence="4">AG1-1C</strain>
    </source>
</reference>
<name>A0A8H2ZUY4_9AGAM</name>
<dbReference type="SUPFAM" id="SSF51735">
    <property type="entry name" value="NAD(P)-binding Rossmann-fold domains"/>
    <property type="match status" value="1"/>
</dbReference>
<dbReference type="Gene3D" id="3.40.50.720">
    <property type="entry name" value="NAD(P)-binding Rossmann-like Domain"/>
    <property type="match status" value="1"/>
</dbReference>
<dbReference type="PANTHER" id="PTHR43245:SF51">
    <property type="entry name" value="SHORT CHAIN DEHYDROGENASE_REDUCTASE FAMILY 42E, MEMBER 2"/>
    <property type="match status" value="1"/>
</dbReference>
<dbReference type="Pfam" id="PF01073">
    <property type="entry name" value="3Beta_HSD"/>
    <property type="match status" value="1"/>
</dbReference>
<comment type="similarity">
    <text evidence="1">Belongs to the 3-beta-HSD family.</text>
</comment>
<dbReference type="InterPro" id="IPR050177">
    <property type="entry name" value="Lipid_A_modif_metabolic_enz"/>
</dbReference>
<protein>
    <recommendedName>
        <fullName evidence="3">3-beta hydroxysteroid dehydrogenase/isomerase domain-containing protein</fullName>
    </recommendedName>
</protein>
<evidence type="ECO:0000313" key="4">
    <source>
        <dbReference type="EMBL" id="CAE6341267.1"/>
    </source>
</evidence>
<evidence type="ECO:0000313" key="5">
    <source>
        <dbReference type="Proteomes" id="UP000663846"/>
    </source>
</evidence>
<dbReference type="InterPro" id="IPR002225">
    <property type="entry name" value="3Beta_OHSteriod_DH/Estase"/>
</dbReference>